<comment type="caution">
    <text evidence="7">The sequence shown here is derived from an EMBL/GenBank/DDBJ whole genome shotgun (WGS) entry which is preliminary data.</text>
</comment>
<dbReference type="Pfam" id="PF13347">
    <property type="entry name" value="MFS_2"/>
    <property type="match status" value="1"/>
</dbReference>
<feature type="transmembrane region" description="Helical" evidence="6">
    <location>
        <begin position="305"/>
        <end position="325"/>
    </location>
</feature>
<feature type="transmembrane region" description="Helical" evidence="6">
    <location>
        <begin position="345"/>
        <end position="365"/>
    </location>
</feature>
<dbReference type="Proteomes" id="UP000283509">
    <property type="component" value="Unassembled WGS sequence"/>
</dbReference>
<feature type="transmembrane region" description="Helical" evidence="6">
    <location>
        <begin position="94"/>
        <end position="114"/>
    </location>
</feature>
<protein>
    <recommendedName>
        <fullName evidence="9">Membrane-associated transporter protein</fullName>
    </recommendedName>
</protein>
<reference evidence="7 8" key="2">
    <citation type="submission" date="2019-01" db="EMBL/GenBank/DDBJ databases">
        <title>The decoding of complex shrimp genome reveals the adaptation for benthos swimmer, frequently molting mechanism and breeding impact on genome.</title>
        <authorList>
            <person name="Sun Y."/>
            <person name="Gao Y."/>
            <person name="Yu Y."/>
        </authorList>
    </citation>
    <scope>NUCLEOTIDE SEQUENCE [LARGE SCALE GENOMIC DNA]</scope>
    <source>
        <tissue evidence="7">Muscle</tissue>
    </source>
</reference>
<accession>A0A3R7MGT6</accession>
<evidence type="ECO:0000256" key="2">
    <source>
        <dbReference type="ARBA" id="ARBA00022448"/>
    </source>
</evidence>
<keyword evidence="4 6" id="KW-1133">Transmembrane helix</keyword>
<name>A0A3R7MGT6_PENVA</name>
<dbReference type="AlphaFoldDB" id="A0A3R7MGT6"/>
<evidence type="ECO:0000256" key="5">
    <source>
        <dbReference type="ARBA" id="ARBA00023136"/>
    </source>
</evidence>
<proteinExistence type="predicted"/>
<dbReference type="GO" id="GO:0008506">
    <property type="term" value="F:sucrose:proton symporter activity"/>
    <property type="evidence" value="ECO:0007669"/>
    <property type="project" value="TreeGrafter"/>
</dbReference>
<keyword evidence="5 6" id="KW-0472">Membrane</keyword>
<evidence type="ECO:0000256" key="3">
    <source>
        <dbReference type="ARBA" id="ARBA00022692"/>
    </source>
</evidence>
<keyword evidence="3 6" id="KW-0812">Transmembrane</keyword>
<dbReference type="EMBL" id="QCYY01004168">
    <property type="protein sequence ID" value="ROT61432.1"/>
    <property type="molecule type" value="Genomic_DNA"/>
</dbReference>
<dbReference type="PANTHER" id="PTHR19432:SF35">
    <property type="entry name" value="SOLUTE CARRIER FAMILY 45 MEMBER 3 ISOFORM X1"/>
    <property type="match status" value="1"/>
</dbReference>
<evidence type="ECO:0000256" key="6">
    <source>
        <dbReference type="SAM" id="Phobius"/>
    </source>
</evidence>
<dbReference type="GO" id="GO:0016020">
    <property type="term" value="C:membrane"/>
    <property type="evidence" value="ECO:0007669"/>
    <property type="project" value="UniProtKB-SubCell"/>
</dbReference>
<dbReference type="PANTHER" id="PTHR19432">
    <property type="entry name" value="SUGAR TRANSPORTER"/>
    <property type="match status" value="1"/>
</dbReference>
<evidence type="ECO:0000313" key="7">
    <source>
        <dbReference type="EMBL" id="ROT61432.1"/>
    </source>
</evidence>
<keyword evidence="8" id="KW-1185">Reference proteome</keyword>
<evidence type="ECO:0000256" key="4">
    <source>
        <dbReference type="ARBA" id="ARBA00022989"/>
    </source>
</evidence>
<evidence type="ECO:0000313" key="8">
    <source>
        <dbReference type="Proteomes" id="UP000283509"/>
    </source>
</evidence>
<dbReference type="Gene3D" id="1.20.1250.20">
    <property type="entry name" value="MFS general substrate transporter like domains"/>
    <property type="match status" value="2"/>
</dbReference>
<organism evidence="7 8">
    <name type="scientific">Penaeus vannamei</name>
    <name type="common">Whiteleg shrimp</name>
    <name type="synonym">Litopenaeus vannamei</name>
    <dbReference type="NCBI Taxonomy" id="6689"/>
    <lineage>
        <taxon>Eukaryota</taxon>
        <taxon>Metazoa</taxon>
        <taxon>Ecdysozoa</taxon>
        <taxon>Arthropoda</taxon>
        <taxon>Crustacea</taxon>
        <taxon>Multicrustacea</taxon>
        <taxon>Malacostraca</taxon>
        <taxon>Eumalacostraca</taxon>
        <taxon>Eucarida</taxon>
        <taxon>Decapoda</taxon>
        <taxon>Dendrobranchiata</taxon>
        <taxon>Penaeoidea</taxon>
        <taxon>Penaeidae</taxon>
        <taxon>Penaeus</taxon>
    </lineage>
</organism>
<dbReference type="InterPro" id="IPR036259">
    <property type="entry name" value="MFS_trans_sf"/>
</dbReference>
<evidence type="ECO:0008006" key="9">
    <source>
        <dbReference type="Google" id="ProtNLM"/>
    </source>
</evidence>
<dbReference type="OrthoDB" id="28755at2759"/>
<gene>
    <name evidence="7" type="ORF">C7M84_020784</name>
</gene>
<keyword evidence="2" id="KW-0813">Transport</keyword>
<dbReference type="SUPFAM" id="SSF103473">
    <property type="entry name" value="MFS general substrate transporter"/>
    <property type="match status" value="2"/>
</dbReference>
<reference evidence="7 8" key="1">
    <citation type="submission" date="2018-04" db="EMBL/GenBank/DDBJ databases">
        <authorList>
            <person name="Zhang X."/>
            <person name="Yuan J."/>
            <person name="Li F."/>
            <person name="Xiang J."/>
        </authorList>
    </citation>
    <scope>NUCLEOTIDE SEQUENCE [LARGE SCALE GENOMIC DNA]</scope>
    <source>
        <tissue evidence="7">Muscle</tissue>
    </source>
</reference>
<feature type="transmembrane region" description="Helical" evidence="6">
    <location>
        <begin position="35"/>
        <end position="58"/>
    </location>
</feature>
<comment type="subcellular location">
    <subcellularLocation>
        <location evidence="1">Membrane</location>
        <topology evidence="1">Multi-pass membrane protein</topology>
    </subcellularLocation>
</comment>
<sequence length="402" mass="44072">MVRISAAVMGIEFCYAAETAFVSPTLLKIGVRHRHMTLIWCLSPFIGFFLTPILGSLSDNCRSKLGRRRPFIILLSIGIILAFFVILSRSPLRVIPLFLSPFVLSLCVSVVSQAPFPFSSLQLKTGSHRKAQTEAKRQHGGASRSTATRKEIAFRLTDTHTRPEADWCEEELHFRPRCVFGNIGLILVPNGKLIGITMGDDWAPTPAPTSSSLSEEQVSELISATEPGFLNASTITTVVNSLDNPENITLADDGEPPARPSGYQSHPWGIFFTIVGTMLLDFDADACQSPSRAYLLDVTVPEDHAVGLSTFTIMAGLGGGLGYAMGGINWDVTFIGWVLGGHVRAVFTLVTFIFIACVFSTLYSFKEIPLEVLQKSSKAELQRVSDNLILEQGIGYGRELWW</sequence>
<feature type="transmembrane region" description="Helical" evidence="6">
    <location>
        <begin position="70"/>
        <end position="88"/>
    </location>
</feature>
<evidence type="ECO:0000256" key="1">
    <source>
        <dbReference type="ARBA" id="ARBA00004141"/>
    </source>
</evidence>